<name>A6HBS1_RAT</name>
<accession>A6HBS1</accession>
<organism evidence="1 2">
    <name type="scientific">Rattus norvegicus</name>
    <name type="common">Rat</name>
    <dbReference type="NCBI Taxonomy" id="10116"/>
    <lineage>
        <taxon>Eukaryota</taxon>
        <taxon>Metazoa</taxon>
        <taxon>Chordata</taxon>
        <taxon>Craniata</taxon>
        <taxon>Vertebrata</taxon>
        <taxon>Euteleostomi</taxon>
        <taxon>Mammalia</taxon>
        <taxon>Eutheria</taxon>
        <taxon>Euarchontoglires</taxon>
        <taxon>Glires</taxon>
        <taxon>Rodentia</taxon>
        <taxon>Myomorpha</taxon>
        <taxon>Muroidea</taxon>
        <taxon>Muridae</taxon>
        <taxon>Murinae</taxon>
        <taxon>Rattus</taxon>
    </lineage>
</organism>
<dbReference type="Proteomes" id="UP000234681">
    <property type="component" value="Chromosome 6"/>
</dbReference>
<dbReference type="EMBL" id="CH473947">
    <property type="protein sequence ID" value="EDM03476.1"/>
    <property type="molecule type" value="Genomic_DNA"/>
</dbReference>
<gene>
    <name evidence="1" type="ORF">rCG_62150</name>
</gene>
<protein>
    <submittedName>
        <fullName evidence="1">RCG62150</fullName>
    </submittedName>
</protein>
<evidence type="ECO:0000313" key="1">
    <source>
        <dbReference type="EMBL" id="EDM03476.1"/>
    </source>
</evidence>
<sequence length="13" mass="1470">MCLVDVPGRPVHF</sequence>
<evidence type="ECO:0000313" key="2">
    <source>
        <dbReference type="Proteomes" id="UP000234681"/>
    </source>
</evidence>
<proteinExistence type="predicted"/>
<reference evidence="2" key="1">
    <citation type="submission" date="2005-09" db="EMBL/GenBank/DDBJ databases">
        <authorList>
            <person name="Mural R.J."/>
            <person name="Li P.W."/>
            <person name="Adams M.D."/>
            <person name="Amanatides P.G."/>
            <person name="Baden-Tillson H."/>
            <person name="Barnstead M."/>
            <person name="Chin S.H."/>
            <person name="Dew I."/>
            <person name="Evans C.A."/>
            <person name="Ferriera S."/>
            <person name="Flanigan M."/>
            <person name="Fosler C."/>
            <person name="Glodek A."/>
            <person name="Gu Z."/>
            <person name="Holt R.A."/>
            <person name="Jennings D."/>
            <person name="Kraft C.L."/>
            <person name="Lu F."/>
            <person name="Nguyen T."/>
            <person name="Nusskern D.R."/>
            <person name="Pfannkoch C.M."/>
            <person name="Sitter C."/>
            <person name="Sutton G.G."/>
            <person name="Venter J.C."/>
            <person name="Wang Z."/>
            <person name="Woodage T."/>
            <person name="Zheng X.H."/>
            <person name="Zhong F."/>
        </authorList>
    </citation>
    <scope>NUCLEOTIDE SEQUENCE [LARGE SCALE GENOMIC DNA]</scope>
    <source>
        <strain>BN</strain>
        <strain evidence="2">Sprague-Dawley</strain>
    </source>
</reference>